<evidence type="ECO:0000313" key="1">
    <source>
        <dbReference type="EMBL" id="MBD2148687.1"/>
    </source>
</evidence>
<gene>
    <name evidence="1" type="ORF">H6F44_00880</name>
</gene>
<sequence length="446" mass="50996">MPMSQDLLTQIYNSFDPFEPLPAGDPAYVDCAEVRGDTNILVDLGNKLLRSQRMVCQLYTGHRGGGKSTELLRLKDHLEKNGCVVVYFAADEDDIDPEDAEYTDILLSCTRHLLEGLKDADPKPILGWLGDRWNDLKDLALTEISFDNLSIEAQITQFAKLTASIRAIPSERQKIRDKVNPHTITLLNALNEFIEDAKQKLPKDKTHLVAIADNLDRISLIQKEHGHTNYDEIFLDRAQQLQGLNCHVIYTIPISMVYSSRASDLRDIYGDPQILPMVMVQTPEGETDEVGTAKIIEIITKRIQRPEISLVPDIFASKEGLQRLCLMSGGHVRNLMLLVRSAIDYIDALPITDRAIQRSITQARDTFRRTVEQEEWQLLAKVSHDKQIDNAEDYRKLLFNRCVLHYVYFDDDGELQPWYDVHPLIKSIQQFKDAVENLRQDKTEQQ</sequence>
<dbReference type="AlphaFoldDB" id="A0A926Z4L3"/>
<accession>A0A926Z4L3</accession>
<reference evidence="1" key="1">
    <citation type="journal article" date="2015" name="ISME J.">
        <title>Draft Genome Sequence of Streptomyces incarnatus NRRL8089, which Produces the Nucleoside Antibiotic Sinefungin.</title>
        <authorList>
            <person name="Oshima K."/>
            <person name="Hattori M."/>
            <person name="Shimizu H."/>
            <person name="Fukuda K."/>
            <person name="Nemoto M."/>
            <person name="Inagaki K."/>
            <person name="Tamura T."/>
        </authorList>
    </citation>
    <scope>NUCLEOTIDE SEQUENCE</scope>
    <source>
        <strain evidence="1">FACHB-1277</strain>
    </source>
</reference>
<keyword evidence="2" id="KW-1185">Reference proteome</keyword>
<name>A0A926Z4L3_9CYAN</name>
<comment type="caution">
    <text evidence="1">The sequence shown here is derived from an EMBL/GenBank/DDBJ whole genome shotgun (WGS) entry which is preliminary data.</text>
</comment>
<dbReference type="Proteomes" id="UP000631421">
    <property type="component" value="Unassembled WGS sequence"/>
</dbReference>
<evidence type="ECO:0000313" key="2">
    <source>
        <dbReference type="Proteomes" id="UP000631421"/>
    </source>
</evidence>
<reference evidence="1" key="2">
    <citation type="submission" date="2020-08" db="EMBL/GenBank/DDBJ databases">
        <authorList>
            <person name="Chen M."/>
            <person name="Teng W."/>
            <person name="Zhao L."/>
            <person name="Hu C."/>
            <person name="Zhou Y."/>
            <person name="Han B."/>
            <person name="Song L."/>
            <person name="Shu W."/>
        </authorList>
    </citation>
    <scope>NUCLEOTIDE SEQUENCE</scope>
    <source>
        <strain evidence="1">FACHB-1277</strain>
    </source>
</reference>
<organism evidence="1 2">
    <name type="scientific">Pseudanabaena cinerea FACHB-1277</name>
    <dbReference type="NCBI Taxonomy" id="2949581"/>
    <lineage>
        <taxon>Bacteria</taxon>
        <taxon>Bacillati</taxon>
        <taxon>Cyanobacteriota</taxon>
        <taxon>Cyanophyceae</taxon>
        <taxon>Pseudanabaenales</taxon>
        <taxon>Pseudanabaenaceae</taxon>
        <taxon>Pseudanabaena</taxon>
        <taxon>Pseudanabaena cinerea</taxon>
    </lineage>
</organism>
<dbReference type="EMBL" id="JACJPY010000002">
    <property type="protein sequence ID" value="MBD2148687.1"/>
    <property type="molecule type" value="Genomic_DNA"/>
</dbReference>
<protein>
    <submittedName>
        <fullName evidence="1">AAA family ATPase</fullName>
    </submittedName>
</protein>
<proteinExistence type="predicted"/>